<reference evidence="7 8" key="1">
    <citation type="submission" date="2018-10" db="EMBL/GenBank/DDBJ databases">
        <title>Roseomonas sp. nov., isolated from feces of Tibetan antelopes in the Qinghai-Tibet plateau, China.</title>
        <authorList>
            <person name="Tian Z."/>
        </authorList>
    </citation>
    <scope>NUCLEOTIDE SEQUENCE [LARGE SCALE GENOMIC DNA]</scope>
    <source>
        <strain evidence="7 8">Z23</strain>
    </source>
</reference>
<evidence type="ECO:0000256" key="4">
    <source>
        <dbReference type="ARBA" id="ARBA00023136"/>
    </source>
</evidence>
<comment type="subcellular location">
    <subcellularLocation>
        <location evidence="1">Membrane</location>
    </subcellularLocation>
</comment>
<dbReference type="InterPro" id="IPR011990">
    <property type="entry name" value="TPR-like_helical_dom_sf"/>
</dbReference>
<accession>A0ABX9VK32</accession>
<name>A0ABX9VK32_9PROT</name>
<sequence length="423" mass="45958">MARALWLLFLCVVTVGVAWVLMRMGGTVQVRVNDAEIYVDLPILLLALGILFLVLHGLLTGWRALRRLPARMRAKREARDREKGDAALTRALVALAAGTADTARLEVRRARQLLGDKPQVLLLSAEAERLSGSEEGAAEAFRTLAARDDAKFLGLRGLLRQAIQRQDWPAAQQLAREAEAAQPGAAWVREERAALALRTQDWREALALAAPKAPKAQLALAAARQESDIAQAAELERQAFEADHAFSPAVIAYAKRLASAGSQRKARGVLEQGWAAAPHPDLAEAYLKDEADPLERVKMAETLVQANRNHPESRLLLARTALAAGLTGRARQELEALVQDGTADARAYLLLVELEQVEHGESAVARAAEARWLRAATAAPSEPRWRCGHCGKLHAQWVPVCDGCGTAGEVSWQPGPAQLVQRV</sequence>
<dbReference type="InterPro" id="IPR010817">
    <property type="entry name" value="HemY_N"/>
</dbReference>
<keyword evidence="2 5" id="KW-0812">Transmembrane</keyword>
<evidence type="ECO:0000256" key="5">
    <source>
        <dbReference type="SAM" id="Phobius"/>
    </source>
</evidence>
<gene>
    <name evidence="7" type="ORF">EBE87_13320</name>
</gene>
<evidence type="ECO:0000256" key="2">
    <source>
        <dbReference type="ARBA" id="ARBA00022692"/>
    </source>
</evidence>
<keyword evidence="4 5" id="KW-0472">Membrane</keyword>
<evidence type="ECO:0000313" key="8">
    <source>
        <dbReference type="Proteomes" id="UP000274097"/>
    </source>
</evidence>
<keyword evidence="8" id="KW-1185">Reference proteome</keyword>
<feature type="transmembrane region" description="Helical" evidence="5">
    <location>
        <begin position="42"/>
        <end position="65"/>
    </location>
</feature>
<dbReference type="EMBL" id="RFLX01000009">
    <property type="protein sequence ID" value="RMI20807.1"/>
    <property type="molecule type" value="Genomic_DNA"/>
</dbReference>
<comment type="caution">
    <text evidence="7">The sequence shown here is derived from an EMBL/GenBank/DDBJ whole genome shotgun (WGS) entry which is preliminary data.</text>
</comment>
<feature type="domain" description="HemY N-terminal" evidence="6">
    <location>
        <begin position="26"/>
        <end position="132"/>
    </location>
</feature>
<organism evidence="7 8">
    <name type="scientific">Teichococcus wenyumeiae</name>
    <dbReference type="NCBI Taxonomy" id="2478470"/>
    <lineage>
        <taxon>Bacteria</taxon>
        <taxon>Pseudomonadati</taxon>
        <taxon>Pseudomonadota</taxon>
        <taxon>Alphaproteobacteria</taxon>
        <taxon>Acetobacterales</taxon>
        <taxon>Roseomonadaceae</taxon>
        <taxon>Roseomonas</taxon>
    </lineage>
</organism>
<proteinExistence type="predicted"/>
<evidence type="ECO:0000313" key="7">
    <source>
        <dbReference type="EMBL" id="RMI20807.1"/>
    </source>
</evidence>
<evidence type="ECO:0000259" key="6">
    <source>
        <dbReference type="Pfam" id="PF07219"/>
    </source>
</evidence>
<evidence type="ECO:0000256" key="3">
    <source>
        <dbReference type="ARBA" id="ARBA00022989"/>
    </source>
</evidence>
<dbReference type="Gene3D" id="1.25.40.10">
    <property type="entry name" value="Tetratricopeptide repeat domain"/>
    <property type="match status" value="1"/>
</dbReference>
<dbReference type="Pfam" id="PF07219">
    <property type="entry name" value="HemY_N"/>
    <property type="match status" value="1"/>
</dbReference>
<keyword evidence="3 5" id="KW-1133">Transmembrane helix</keyword>
<dbReference type="Proteomes" id="UP000274097">
    <property type="component" value="Unassembled WGS sequence"/>
</dbReference>
<dbReference type="RefSeq" id="WP_122140032.1">
    <property type="nucleotide sequence ID" value="NZ_RFLX01000009.1"/>
</dbReference>
<protein>
    <submittedName>
        <fullName evidence="7">Heme biosynthesis protein HemY</fullName>
    </submittedName>
</protein>
<evidence type="ECO:0000256" key="1">
    <source>
        <dbReference type="ARBA" id="ARBA00004370"/>
    </source>
</evidence>
<dbReference type="SUPFAM" id="SSF48452">
    <property type="entry name" value="TPR-like"/>
    <property type="match status" value="1"/>
</dbReference>